<keyword evidence="4 6" id="KW-1133">Transmembrane helix</keyword>
<evidence type="ECO:0000259" key="7">
    <source>
        <dbReference type="Pfam" id="PF02656"/>
    </source>
</evidence>
<proteinExistence type="predicted"/>
<feature type="transmembrane region" description="Helical" evidence="6">
    <location>
        <begin position="110"/>
        <end position="129"/>
    </location>
</feature>
<dbReference type="InterPro" id="IPR003807">
    <property type="entry name" value="DUF202"/>
</dbReference>
<accession>A0A370GEK0</accession>
<gene>
    <name evidence="8" type="ORF">DFR59_10571</name>
</gene>
<dbReference type="PANTHER" id="PTHR34187:SF2">
    <property type="entry name" value="DUF202 DOMAIN-CONTAINING PROTEIN"/>
    <property type="match status" value="1"/>
</dbReference>
<protein>
    <submittedName>
        <fullName evidence="8">Putative membrane protein</fullName>
    </submittedName>
</protein>
<evidence type="ECO:0000256" key="4">
    <source>
        <dbReference type="ARBA" id="ARBA00022989"/>
    </source>
</evidence>
<organism evidence="8 9">
    <name type="scientific">Falsibacillus pallidus</name>
    <dbReference type="NCBI Taxonomy" id="493781"/>
    <lineage>
        <taxon>Bacteria</taxon>
        <taxon>Bacillati</taxon>
        <taxon>Bacillota</taxon>
        <taxon>Bacilli</taxon>
        <taxon>Bacillales</taxon>
        <taxon>Bacillaceae</taxon>
        <taxon>Falsibacillus</taxon>
    </lineage>
</organism>
<comment type="caution">
    <text evidence="8">The sequence shown here is derived from an EMBL/GenBank/DDBJ whole genome shotgun (WGS) entry which is preliminary data.</text>
</comment>
<evidence type="ECO:0000313" key="9">
    <source>
        <dbReference type="Proteomes" id="UP000255326"/>
    </source>
</evidence>
<name>A0A370GEK0_9BACI</name>
<evidence type="ECO:0000313" key="8">
    <source>
        <dbReference type="EMBL" id="RDI42232.1"/>
    </source>
</evidence>
<dbReference type="InterPro" id="IPR052053">
    <property type="entry name" value="IM_YidH-like"/>
</dbReference>
<dbReference type="OrthoDB" id="582337at2"/>
<dbReference type="RefSeq" id="WP_114745623.1">
    <property type="nucleotide sequence ID" value="NZ_QQAY01000005.1"/>
</dbReference>
<dbReference type="GO" id="GO:0005886">
    <property type="term" value="C:plasma membrane"/>
    <property type="evidence" value="ECO:0007669"/>
    <property type="project" value="UniProtKB-SubCell"/>
</dbReference>
<dbReference type="EMBL" id="QQAY01000005">
    <property type="protein sequence ID" value="RDI42232.1"/>
    <property type="molecule type" value="Genomic_DNA"/>
</dbReference>
<feature type="transmembrane region" description="Helical" evidence="6">
    <location>
        <begin position="67"/>
        <end position="89"/>
    </location>
</feature>
<evidence type="ECO:0000256" key="3">
    <source>
        <dbReference type="ARBA" id="ARBA00022692"/>
    </source>
</evidence>
<sequence>MAQEGKEQAAQKVIEPTIDSKYIQQHLANERTYLAWIRTAIAVIGVGFLITNLHFSLKSSFTIAGDVIANMIGALSVIFGIFTILFSTISYFRKLRDINQQTFRASRIPVVILTILLMMVICIFAYYLFSITFR</sequence>
<evidence type="ECO:0000256" key="5">
    <source>
        <dbReference type="ARBA" id="ARBA00023136"/>
    </source>
</evidence>
<dbReference type="Proteomes" id="UP000255326">
    <property type="component" value="Unassembled WGS sequence"/>
</dbReference>
<feature type="domain" description="DUF202" evidence="7">
    <location>
        <begin position="25"/>
        <end position="96"/>
    </location>
</feature>
<comment type="subcellular location">
    <subcellularLocation>
        <location evidence="1">Cell membrane</location>
        <topology evidence="1">Multi-pass membrane protein</topology>
    </subcellularLocation>
</comment>
<dbReference type="AlphaFoldDB" id="A0A370GEK0"/>
<evidence type="ECO:0000256" key="1">
    <source>
        <dbReference type="ARBA" id="ARBA00004651"/>
    </source>
</evidence>
<keyword evidence="9" id="KW-1185">Reference proteome</keyword>
<keyword evidence="3 6" id="KW-0812">Transmembrane</keyword>
<evidence type="ECO:0000256" key="2">
    <source>
        <dbReference type="ARBA" id="ARBA00022475"/>
    </source>
</evidence>
<dbReference type="Pfam" id="PF02656">
    <property type="entry name" value="DUF202"/>
    <property type="match status" value="1"/>
</dbReference>
<feature type="transmembrane region" description="Helical" evidence="6">
    <location>
        <begin position="33"/>
        <end position="55"/>
    </location>
</feature>
<keyword evidence="2" id="KW-1003">Cell membrane</keyword>
<dbReference type="PANTHER" id="PTHR34187">
    <property type="entry name" value="FGR18P"/>
    <property type="match status" value="1"/>
</dbReference>
<keyword evidence="5 6" id="KW-0472">Membrane</keyword>
<reference evidence="8 9" key="1">
    <citation type="submission" date="2018-07" db="EMBL/GenBank/DDBJ databases">
        <title>Genomic Encyclopedia of Type Strains, Phase IV (KMG-IV): sequencing the most valuable type-strain genomes for metagenomic binning, comparative biology and taxonomic classification.</title>
        <authorList>
            <person name="Goeker M."/>
        </authorList>
    </citation>
    <scope>NUCLEOTIDE SEQUENCE [LARGE SCALE GENOMIC DNA]</scope>
    <source>
        <strain evidence="8 9">DSM 25281</strain>
    </source>
</reference>
<evidence type="ECO:0000256" key="6">
    <source>
        <dbReference type="SAM" id="Phobius"/>
    </source>
</evidence>